<feature type="region of interest" description="Disordered" evidence="1">
    <location>
        <begin position="59"/>
        <end position="80"/>
    </location>
</feature>
<dbReference type="EnsemblMetazoa" id="BGLB022874-RA">
    <property type="protein sequence ID" value="BGLB022874-PA"/>
    <property type="gene ID" value="BGLB022874"/>
</dbReference>
<dbReference type="InterPro" id="IPR027801">
    <property type="entry name" value="CENP-P"/>
</dbReference>
<dbReference type="PANTHER" id="PTHR28577:SF1">
    <property type="entry name" value="CENTROMERE PROTEIN P"/>
    <property type="match status" value="1"/>
</dbReference>
<evidence type="ECO:0000313" key="3">
    <source>
        <dbReference type="Proteomes" id="UP000076420"/>
    </source>
</evidence>
<dbReference type="PANTHER" id="PTHR28577">
    <property type="entry name" value="CENTROMERE PROTEIN P"/>
    <property type="match status" value="1"/>
</dbReference>
<name>A0A2C9KS04_BIOGL</name>
<evidence type="ECO:0000256" key="1">
    <source>
        <dbReference type="SAM" id="MobiDB-lite"/>
    </source>
</evidence>
<proteinExistence type="predicted"/>
<dbReference type="GO" id="GO:0000775">
    <property type="term" value="C:chromosome, centromeric region"/>
    <property type="evidence" value="ECO:0007669"/>
    <property type="project" value="InterPro"/>
</dbReference>
<sequence>MNDIVDYSAFSKEELDEIQKVNNDRIKDLEKDIFLLERNLQQYGPVGLIESKFDISNSRHRSMSNHNSRRLKNRKDSSNDDELTSFLKDEIDNYTHRLKETAKLTGVNIENIERHVIVLDESQCIKQFHLELQILDRKVLVTYKLQEALSFEEADTTRNKLIWFEVKFTEDINNVIGDEVTKAVENVAIHSTFSLLKSYIQWLNLQEITLDRFLKTYPENVITSVNERRNCCLTIKSTKPNRPVFHLEWGRKVVVDRVDADIKLEVDAPEEVLALDSKHILESSPKIFYGMLEKLGPEKAIESLILLVATDGKGA</sequence>
<dbReference type="Pfam" id="PF13096">
    <property type="entry name" value="CENP-P"/>
    <property type="match status" value="1"/>
</dbReference>
<evidence type="ECO:0000313" key="2">
    <source>
        <dbReference type="EnsemblMetazoa" id="BGLB022874-PA"/>
    </source>
</evidence>
<dbReference type="GO" id="GO:0034080">
    <property type="term" value="P:CENP-A containing chromatin assembly"/>
    <property type="evidence" value="ECO:0007669"/>
    <property type="project" value="InterPro"/>
</dbReference>
<dbReference type="GO" id="GO:0005634">
    <property type="term" value="C:nucleus"/>
    <property type="evidence" value="ECO:0007669"/>
    <property type="project" value="TreeGrafter"/>
</dbReference>
<dbReference type="STRING" id="6526.A0A2C9KS04"/>
<dbReference type="AlphaFoldDB" id="A0A2C9KS04"/>
<dbReference type="Proteomes" id="UP000076420">
    <property type="component" value="Unassembled WGS sequence"/>
</dbReference>
<accession>A0A2C9KS04</accession>
<dbReference type="OrthoDB" id="6070308at2759"/>
<reference evidence="2" key="1">
    <citation type="submission" date="2020-05" db="UniProtKB">
        <authorList>
            <consortium name="EnsemblMetazoa"/>
        </authorList>
    </citation>
    <scope>IDENTIFICATION</scope>
    <source>
        <strain evidence="2">BB02</strain>
    </source>
</reference>
<feature type="compositionally biased region" description="Basic residues" evidence="1">
    <location>
        <begin position="59"/>
        <end position="73"/>
    </location>
</feature>
<evidence type="ECO:0008006" key="4">
    <source>
        <dbReference type="Google" id="ProtNLM"/>
    </source>
</evidence>
<organism evidence="2 3">
    <name type="scientific">Biomphalaria glabrata</name>
    <name type="common">Bloodfluke planorb</name>
    <name type="synonym">Freshwater snail</name>
    <dbReference type="NCBI Taxonomy" id="6526"/>
    <lineage>
        <taxon>Eukaryota</taxon>
        <taxon>Metazoa</taxon>
        <taxon>Spiralia</taxon>
        <taxon>Lophotrochozoa</taxon>
        <taxon>Mollusca</taxon>
        <taxon>Gastropoda</taxon>
        <taxon>Heterobranchia</taxon>
        <taxon>Euthyneura</taxon>
        <taxon>Panpulmonata</taxon>
        <taxon>Hygrophila</taxon>
        <taxon>Lymnaeoidea</taxon>
        <taxon>Planorbidae</taxon>
        <taxon>Biomphalaria</taxon>
    </lineage>
</organism>
<dbReference type="KEGG" id="bgt:106054998"/>
<gene>
    <name evidence="2" type="primary">106054998</name>
</gene>
<dbReference type="VEuPathDB" id="VectorBase:BGLB022874"/>
<protein>
    <recommendedName>
        <fullName evidence="4">Centromere protein P</fullName>
    </recommendedName>
</protein>
<dbReference type="VEuPathDB" id="VectorBase:BGLAX_041116"/>